<proteinExistence type="inferred from homology"/>
<dbReference type="InterPro" id="IPR007861">
    <property type="entry name" value="DNA_mismatch_repair_MutS_clamp"/>
</dbReference>
<comment type="similarity">
    <text evidence="1 9 10">Belongs to the DNA mismatch repair MutS family.</text>
</comment>
<evidence type="ECO:0000256" key="8">
    <source>
        <dbReference type="ARBA" id="ARBA00024647"/>
    </source>
</evidence>
<dbReference type="OrthoDB" id="9802448at2"/>
<feature type="binding site" evidence="9">
    <location>
        <begin position="621"/>
        <end position="628"/>
    </location>
    <ligand>
        <name>ATP</name>
        <dbReference type="ChEBI" id="CHEBI:30616"/>
    </ligand>
</feature>
<organism evidence="13 14">
    <name type="scientific">Cyclonatronum proteinivorum</name>
    <dbReference type="NCBI Taxonomy" id="1457365"/>
    <lineage>
        <taxon>Bacteria</taxon>
        <taxon>Pseudomonadati</taxon>
        <taxon>Balneolota</taxon>
        <taxon>Balneolia</taxon>
        <taxon>Balneolales</taxon>
        <taxon>Cyclonatronaceae</taxon>
        <taxon>Cyclonatronum</taxon>
    </lineage>
</organism>
<feature type="region of interest" description="Disordered" evidence="11">
    <location>
        <begin position="826"/>
        <end position="876"/>
    </location>
</feature>
<sequence>MKSSKSETPLMRQYNQIKARYPGTVLLFRVGDFYETFADDAITISKELGITLTKRNNGGDQTPLAGFPHHSLDTYLPRLVKRGHRVAVCDQTEDPAEAKAAKKKIVDRDVTEVVTPGVTLNEKLLEHKQNNYAFAVHWSGSTAGVAFSDISTGEFALAQLDARELKSFLTLFAPAEILLSKKLKGNLPDGLDGYMLTYQEEWIFEHDYCYQLLLDHFQTHSLKGFGVEELTIAQVAAGALLHYIKENQKASLGHIRRIYAFENSHFMMLDASTKRNLELTASLQQGGTEGTLISILDETQTAMGARELRKWIMRPLKNLRDIRRRLDAVEALFKAHEIRNSLRDELEQIGDLERLISRISAGRANARDLTQLRLSLERILPVKMLLQKQESPLIVSLRDGLSGLIELQERIREAIVDDPPASLRDGGIIRESYSEELREIRDIARNGKRYIADIQKQLIQETGINSLKLGYNKVFGYYIEVTKVHQEKVPDTFIRKQTLVNAERYITPELKEIEEKVLSAEERMSTLEYELFNELRMQVSEYAEQIQQNAASIAAIDCLQSLAETAFLFNYVKPEVDDSTVIDIKGGRHPVVERSLPLGEPFIPNDIFLDTETEQLIIITGPNMAGKSIILRQTGLIVLMAQVGCFVPAQHARIGLVDKIFTRVGASDNLAAGESTFLVEMNEAANILNNATDKSLILLDEVGRGTSTFDGLSIAWSLAEYLHNQPSVAARTLFATHYHELNELESMYERVVNFNVQVKEHEGKVIFMRKLVKGGADHSYGIQVAGMAGLPKVVISRAQEILHNLEQHSLDITNKHGKLNELREGDEKLSSNGTASLPETGAAAAGTRKKAASSLSQKIPKQQPLPQFDLFGGAPDPQAEKIKEKLRQADLNTMTPINAMLFLVELKKEIGQL</sequence>
<comment type="function">
    <text evidence="8 9">This protein is involved in the repair of mismatches in DNA. It is possible that it carries out the mismatch recognition step. This protein has a weak ATPase activity.</text>
</comment>
<keyword evidence="7 9" id="KW-0234">DNA repair</keyword>
<evidence type="ECO:0000313" key="14">
    <source>
        <dbReference type="Proteomes" id="UP000254808"/>
    </source>
</evidence>
<dbReference type="NCBIfam" id="TIGR01070">
    <property type="entry name" value="mutS1"/>
    <property type="match status" value="1"/>
</dbReference>
<name>A0A345UK75_9BACT</name>
<evidence type="ECO:0000256" key="6">
    <source>
        <dbReference type="ARBA" id="ARBA00023125"/>
    </source>
</evidence>
<dbReference type="Pfam" id="PF05192">
    <property type="entry name" value="MutS_III"/>
    <property type="match status" value="1"/>
</dbReference>
<dbReference type="Gene3D" id="3.30.420.110">
    <property type="entry name" value="MutS, connector domain"/>
    <property type="match status" value="1"/>
</dbReference>
<evidence type="ECO:0000256" key="2">
    <source>
        <dbReference type="ARBA" id="ARBA00021982"/>
    </source>
</evidence>
<dbReference type="Gene3D" id="1.10.1420.10">
    <property type="match status" value="2"/>
</dbReference>
<dbReference type="InterPro" id="IPR007696">
    <property type="entry name" value="DNA_mismatch_repair_MutS_core"/>
</dbReference>
<dbReference type="SUPFAM" id="SSF52540">
    <property type="entry name" value="P-loop containing nucleoside triphosphate hydrolases"/>
    <property type="match status" value="1"/>
</dbReference>
<dbReference type="InterPro" id="IPR017261">
    <property type="entry name" value="DNA_mismatch_repair_MutS/MSH"/>
</dbReference>
<dbReference type="PANTHER" id="PTHR11361:SF34">
    <property type="entry name" value="DNA MISMATCH REPAIR PROTEIN MSH1, MITOCHONDRIAL"/>
    <property type="match status" value="1"/>
</dbReference>
<dbReference type="GO" id="GO:0140664">
    <property type="term" value="F:ATP-dependent DNA damage sensor activity"/>
    <property type="evidence" value="ECO:0007669"/>
    <property type="project" value="InterPro"/>
</dbReference>
<dbReference type="PIRSF" id="PIRSF037677">
    <property type="entry name" value="DNA_mis_repair_Msh6"/>
    <property type="match status" value="1"/>
</dbReference>
<dbReference type="GO" id="GO:0003684">
    <property type="term" value="F:damaged DNA binding"/>
    <property type="evidence" value="ECO:0007669"/>
    <property type="project" value="UniProtKB-UniRule"/>
</dbReference>
<dbReference type="HAMAP" id="MF_00096">
    <property type="entry name" value="MutS"/>
    <property type="match status" value="1"/>
</dbReference>
<keyword evidence="3 9" id="KW-0547">Nucleotide-binding</keyword>
<dbReference type="GO" id="GO:0006298">
    <property type="term" value="P:mismatch repair"/>
    <property type="evidence" value="ECO:0007669"/>
    <property type="project" value="UniProtKB-UniRule"/>
</dbReference>
<dbReference type="InterPro" id="IPR045076">
    <property type="entry name" value="MutS"/>
</dbReference>
<dbReference type="CDD" id="cd03284">
    <property type="entry name" value="ABC_MutS1"/>
    <property type="match status" value="1"/>
</dbReference>
<evidence type="ECO:0000256" key="9">
    <source>
        <dbReference type="HAMAP-Rule" id="MF_00096"/>
    </source>
</evidence>
<dbReference type="AlphaFoldDB" id="A0A345UK75"/>
<dbReference type="KEGG" id="cprv:CYPRO_1626"/>
<dbReference type="SUPFAM" id="SSF48334">
    <property type="entry name" value="DNA repair protein MutS, domain III"/>
    <property type="match status" value="1"/>
</dbReference>
<dbReference type="Pfam" id="PF05190">
    <property type="entry name" value="MutS_IV"/>
    <property type="match status" value="1"/>
</dbReference>
<evidence type="ECO:0000256" key="4">
    <source>
        <dbReference type="ARBA" id="ARBA00022763"/>
    </source>
</evidence>
<protein>
    <recommendedName>
        <fullName evidence="2 9">DNA mismatch repair protein MutS</fullName>
    </recommendedName>
</protein>
<accession>A0A345UK75</accession>
<dbReference type="InterPro" id="IPR027417">
    <property type="entry name" value="P-loop_NTPase"/>
</dbReference>
<dbReference type="Pfam" id="PF00488">
    <property type="entry name" value="MutS_V"/>
    <property type="match status" value="1"/>
</dbReference>
<dbReference type="InterPro" id="IPR007695">
    <property type="entry name" value="DNA_mismatch_repair_MutS-lik_N"/>
</dbReference>
<dbReference type="SUPFAM" id="SSF55271">
    <property type="entry name" value="DNA repair protein MutS, domain I"/>
    <property type="match status" value="1"/>
</dbReference>
<evidence type="ECO:0000256" key="1">
    <source>
        <dbReference type="ARBA" id="ARBA00006271"/>
    </source>
</evidence>
<evidence type="ECO:0000256" key="10">
    <source>
        <dbReference type="RuleBase" id="RU003756"/>
    </source>
</evidence>
<gene>
    <name evidence="9" type="primary">mutS</name>
    <name evidence="13" type="ORF">CYPRO_1626</name>
</gene>
<dbReference type="Pfam" id="PF01624">
    <property type="entry name" value="MutS_I"/>
    <property type="match status" value="1"/>
</dbReference>
<evidence type="ECO:0000256" key="7">
    <source>
        <dbReference type="ARBA" id="ARBA00023204"/>
    </source>
</evidence>
<reference evidence="13 14" key="1">
    <citation type="submission" date="2018-03" db="EMBL/GenBank/DDBJ databases">
        <title>Phenotypic and genomic properties of Cyclonatronum proteinivorum gen. nov., sp. nov., a haloalkaliphilic bacteroidete from soda lakes possessing Na+-translocating rhodopsin.</title>
        <authorList>
            <person name="Toshchakov S.V."/>
            <person name="Korzhenkov A."/>
            <person name="Samarov N.I."/>
            <person name="Kublanov I.V."/>
            <person name="Muntyan M.S."/>
            <person name="Sorokin D.Y."/>
        </authorList>
    </citation>
    <scope>NUCLEOTIDE SEQUENCE [LARGE SCALE GENOMIC DNA]</scope>
    <source>
        <strain evidence="13 14">Omega</strain>
    </source>
</reference>
<evidence type="ECO:0000313" key="13">
    <source>
        <dbReference type="EMBL" id="AXJ00877.1"/>
    </source>
</evidence>
<dbReference type="InterPro" id="IPR036678">
    <property type="entry name" value="MutS_con_dom_sf"/>
</dbReference>
<dbReference type="SUPFAM" id="SSF53150">
    <property type="entry name" value="DNA repair protein MutS, domain II"/>
    <property type="match status" value="1"/>
</dbReference>
<evidence type="ECO:0000256" key="11">
    <source>
        <dbReference type="SAM" id="MobiDB-lite"/>
    </source>
</evidence>
<evidence type="ECO:0000259" key="12">
    <source>
        <dbReference type="PROSITE" id="PS00486"/>
    </source>
</evidence>
<dbReference type="InterPro" id="IPR005748">
    <property type="entry name" value="DNA_mismatch_repair_MutS"/>
</dbReference>
<dbReference type="InterPro" id="IPR007860">
    <property type="entry name" value="DNA_mmatch_repair_MutS_con_dom"/>
</dbReference>
<dbReference type="GO" id="GO:0005829">
    <property type="term" value="C:cytosol"/>
    <property type="evidence" value="ECO:0007669"/>
    <property type="project" value="TreeGrafter"/>
</dbReference>
<keyword evidence="5 9" id="KW-0067">ATP-binding</keyword>
<evidence type="ECO:0000256" key="5">
    <source>
        <dbReference type="ARBA" id="ARBA00022840"/>
    </source>
</evidence>
<keyword evidence="6 9" id="KW-0238">DNA-binding</keyword>
<feature type="domain" description="DNA mismatch repair proteins mutS family" evidence="12">
    <location>
        <begin position="695"/>
        <end position="711"/>
    </location>
</feature>
<dbReference type="GO" id="GO:0030983">
    <property type="term" value="F:mismatched DNA binding"/>
    <property type="evidence" value="ECO:0007669"/>
    <property type="project" value="InterPro"/>
</dbReference>
<dbReference type="Pfam" id="PF05188">
    <property type="entry name" value="MutS_II"/>
    <property type="match status" value="1"/>
</dbReference>
<dbReference type="PROSITE" id="PS00486">
    <property type="entry name" value="DNA_MISMATCH_REPAIR_2"/>
    <property type="match status" value="1"/>
</dbReference>
<keyword evidence="14" id="KW-1185">Reference proteome</keyword>
<dbReference type="Gene3D" id="3.40.1170.10">
    <property type="entry name" value="DNA repair protein MutS, domain I"/>
    <property type="match status" value="1"/>
</dbReference>
<dbReference type="EMBL" id="CP027806">
    <property type="protein sequence ID" value="AXJ00877.1"/>
    <property type="molecule type" value="Genomic_DNA"/>
</dbReference>
<dbReference type="GO" id="GO:0005524">
    <property type="term" value="F:ATP binding"/>
    <property type="evidence" value="ECO:0007669"/>
    <property type="project" value="UniProtKB-UniRule"/>
</dbReference>
<dbReference type="NCBIfam" id="NF003810">
    <property type="entry name" value="PRK05399.1"/>
    <property type="match status" value="1"/>
</dbReference>
<evidence type="ECO:0000256" key="3">
    <source>
        <dbReference type="ARBA" id="ARBA00022741"/>
    </source>
</evidence>
<dbReference type="Proteomes" id="UP000254808">
    <property type="component" value="Chromosome"/>
</dbReference>
<dbReference type="InterPro" id="IPR016151">
    <property type="entry name" value="DNA_mismatch_repair_MutS_N"/>
</dbReference>
<dbReference type="FunFam" id="3.40.50.300:FF:000870">
    <property type="entry name" value="MutS protein homolog 4"/>
    <property type="match status" value="1"/>
</dbReference>
<dbReference type="InterPro" id="IPR036187">
    <property type="entry name" value="DNA_mismatch_repair_MutS_sf"/>
</dbReference>
<dbReference type="Gene3D" id="3.40.50.300">
    <property type="entry name" value="P-loop containing nucleotide triphosphate hydrolases"/>
    <property type="match status" value="1"/>
</dbReference>
<dbReference type="RefSeq" id="WP_114984129.1">
    <property type="nucleotide sequence ID" value="NZ_CP027806.1"/>
</dbReference>
<keyword evidence="4 9" id="KW-0227">DNA damage</keyword>
<dbReference type="InterPro" id="IPR000432">
    <property type="entry name" value="DNA_mismatch_repair_MutS_C"/>
</dbReference>
<dbReference type="FunFam" id="1.10.1420.10:FF:000001">
    <property type="entry name" value="DNA mismatch repair protein MutS"/>
    <property type="match status" value="1"/>
</dbReference>
<dbReference type="SMART" id="SM00534">
    <property type="entry name" value="MUTSac"/>
    <property type="match status" value="1"/>
</dbReference>
<dbReference type="PANTHER" id="PTHR11361">
    <property type="entry name" value="DNA MISMATCH REPAIR PROTEIN MUTS FAMILY MEMBER"/>
    <property type="match status" value="1"/>
</dbReference>
<dbReference type="SMART" id="SM00533">
    <property type="entry name" value="MUTSd"/>
    <property type="match status" value="1"/>
</dbReference>